<dbReference type="EMBL" id="JAULSU010000006">
    <property type="protein sequence ID" value="KAK0614765.1"/>
    <property type="molecule type" value="Genomic_DNA"/>
</dbReference>
<dbReference type="InterPro" id="IPR007484">
    <property type="entry name" value="Peptidase_M28"/>
</dbReference>
<dbReference type="AlphaFoldDB" id="A0AA40BV57"/>
<dbReference type="SUPFAM" id="SSF52025">
    <property type="entry name" value="PA domain"/>
    <property type="match status" value="1"/>
</dbReference>
<dbReference type="Pfam" id="PF04389">
    <property type="entry name" value="Peptidase_M28"/>
    <property type="match status" value="1"/>
</dbReference>
<comment type="caution">
    <text evidence="10">The sequence shown here is derived from an EMBL/GenBank/DDBJ whole genome shotgun (WGS) entry which is preliminary data.</text>
</comment>
<feature type="signal peptide" evidence="7">
    <location>
        <begin position="1"/>
        <end position="23"/>
    </location>
</feature>
<dbReference type="SUPFAM" id="SSF53187">
    <property type="entry name" value="Zn-dependent exopeptidases"/>
    <property type="match status" value="1"/>
</dbReference>
<evidence type="ECO:0000256" key="2">
    <source>
        <dbReference type="ARBA" id="ARBA00005634"/>
    </source>
</evidence>
<dbReference type="PANTHER" id="PTHR12147">
    <property type="entry name" value="METALLOPEPTIDASE M28 FAMILY MEMBER"/>
    <property type="match status" value="1"/>
</dbReference>
<keyword evidence="7" id="KW-0732">Signal</keyword>
<dbReference type="Proteomes" id="UP001175000">
    <property type="component" value="Unassembled WGS sequence"/>
</dbReference>
<evidence type="ECO:0000256" key="6">
    <source>
        <dbReference type="ARBA" id="ARBA00022833"/>
    </source>
</evidence>
<keyword evidence="5 7" id="KW-0378">Hydrolase</keyword>
<evidence type="ECO:0000256" key="3">
    <source>
        <dbReference type="ARBA" id="ARBA00022670"/>
    </source>
</evidence>
<name>A0AA40BV57_9PEZI</name>
<dbReference type="EC" id="3.4.-.-" evidence="7"/>
<gene>
    <name evidence="10" type="ORF">B0T14DRAFT_593379</name>
</gene>
<accession>A0AA40BV57</accession>
<feature type="domain" description="PA" evidence="8">
    <location>
        <begin position="135"/>
        <end position="225"/>
    </location>
</feature>
<evidence type="ECO:0000256" key="1">
    <source>
        <dbReference type="ARBA" id="ARBA00001947"/>
    </source>
</evidence>
<keyword evidence="3 7" id="KW-0645">Protease</keyword>
<dbReference type="Gene3D" id="3.40.630.10">
    <property type="entry name" value="Zn peptidases"/>
    <property type="match status" value="1"/>
</dbReference>
<dbReference type="InterPro" id="IPR003137">
    <property type="entry name" value="PA_domain"/>
</dbReference>
<keyword evidence="4 7" id="KW-0479">Metal-binding</keyword>
<reference evidence="10" key="1">
    <citation type="submission" date="2023-06" db="EMBL/GenBank/DDBJ databases">
        <title>Genome-scale phylogeny and comparative genomics of the fungal order Sordariales.</title>
        <authorList>
            <consortium name="Lawrence Berkeley National Laboratory"/>
            <person name="Hensen N."/>
            <person name="Bonometti L."/>
            <person name="Westerberg I."/>
            <person name="Brannstrom I.O."/>
            <person name="Guillou S."/>
            <person name="Cros-Aarteil S."/>
            <person name="Calhoun S."/>
            <person name="Haridas S."/>
            <person name="Kuo A."/>
            <person name="Mondo S."/>
            <person name="Pangilinan J."/>
            <person name="Riley R."/>
            <person name="Labutti K."/>
            <person name="Andreopoulos B."/>
            <person name="Lipzen A."/>
            <person name="Chen C."/>
            <person name="Yanf M."/>
            <person name="Daum C."/>
            <person name="Ng V."/>
            <person name="Clum A."/>
            <person name="Steindorff A."/>
            <person name="Ohm R."/>
            <person name="Martin F."/>
            <person name="Silar P."/>
            <person name="Natvig D."/>
            <person name="Lalanne C."/>
            <person name="Gautier V."/>
            <person name="Ament-Velasquez S.L."/>
            <person name="Kruys A."/>
            <person name="Hutchinson M.I."/>
            <person name="Powell A.J."/>
            <person name="Barry K."/>
            <person name="Miller A.N."/>
            <person name="Grigoriev I.V."/>
            <person name="Debuchy R."/>
            <person name="Gladieux P."/>
            <person name="Thoren M.H."/>
            <person name="Johannesson H."/>
        </authorList>
    </citation>
    <scope>NUCLEOTIDE SEQUENCE</scope>
    <source>
        <strain evidence="10">CBS 606.72</strain>
    </source>
</reference>
<dbReference type="InterPro" id="IPR046450">
    <property type="entry name" value="PA_dom_sf"/>
</dbReference>
<dbReference type="GO" id="GO:0006508">
    <property type="term" value="P:proteolysis"/>
    <property type="evidence" value="ECO:0007669"/>
    <property type="project" value="UniProtKB-KW"/>
</dbReference>
<evidence type="ECO:0000313" key="11">
    <source>
        <dbReference type="Proteomes" id="UP001175000"/>
    </source>
</evidence>
<comment type="similarity">
    <text evidence="2">Belongs to the peptidase M28 family. M28B subfamily.</text>
</comment>
<sequence>MKPPQAKLKRAALGLALLSQVGASATKSDLRPKIDSTKLQADITTEGLMANLVTLNDIALNNGGNRAFGLPGYGASVDYVWSKVSKVSRTKAWKQKLSGLFNRIESLELKINDEPIFVAGLTFSPSTSKQGLVAEVVSGPEGLAGCNDTSYRNLNVAGKIVLVQRWRCDTGGTLAGRLLPAARAGAAAVIIYNDVELAVAGGTLSALNPEHVPGGFINLADGLRIKERLVAREKVQAYFQQTQIVEQRETENVFVETEDGDAENVIILGAHLDSVQAGAGINDDGSGTSLLLELFKASRRYKAKNKIRFAWWGAEENGLLGSKHYCSNLDATEANSILAYLNFDMVSRGYIGVGDGDGSSHGSVAPPGSDVIERIYIDHFESQGITVTPAILTNGSDYASFWKILNKPFGYLHTGTGAAQDPCYHRACDSIDNANPETITINARAAAHMLAVLSEEGASLVPKTLVNATTSMILGRSNDLIFDFVDREALERMGEHHAGCSHEA</sequence>
<feature type="chain" id="PRO_5041489851" description="Peptide hydrolase" evidence="7">
    <location>
        <begin position="24"/>
        <end position="504"/>
    </location>
</feature>
<protein>
    <recommendedName>
        <fullName evidence="7">Peptide hydrolase</fullName>
        <ecNumber evidence="7">3.4.-.-</ecNumber>
    </recommendedName>
</protein>
<comment type="cofactor">
    <cofactor evidence="1">
        <name>Zn(2+)</name>
        <dbReference type="ChEBI" id="CHEBI:29105"/>
    </cofactor>
</comment>
<evidence type="ECO:0000259" key="9">
    <source>
        <dbReference type="Pfam" id="PF04389"/>
    </source>
</evidence>
<dbReference type="GO" id="GO:0046872">
    <property type="term" value="F:metal ion binding"/>
    <property type="evidence" value="ECO:0007669"/>
    <property type="project" value="UniProtKB-KW"/>
</dbReference>
<keyword evidence="6 7" id="KW-0862">Zinc</keyword>
<dbReference type="Gene3D" id="3.50.30.30">
    <property type="match status" value="1"/>
</dbReference>
<organism evidence="10 11">
    <name type="scientific">Immersiella caudata</name>
    <dbReference type="NCBI Taxonomy" id="314043"/>
    <lineage>
        <taxon>Eukaryota</taxon>
        <taxon>Fungi</taxon>
        <taxon>Dikarya</taxon>
        <taxon>Ascomycota</taxon>
        <taxon>Pezizomycotina</taxon>
        <taxon>Sordariomycetes</taxon>
        <taxon>Sordariomycetidae</taxon>
        <taxon>Sordariales</taxon>
        <taxon>Lasiosphaeriaceae</taxon>
        <taxon>Immersiella</taxon>
    </lineage>
</organism>
<dbReference type="PANTHER" id="PTHR12147:SF26">
    <property type="entry name" value="PEPTIDASE M28 DOMAIN-CONTAINING PROTEIN"/>
    <property type="match status" value="1"/>
</dbReference>
<dbReference type="InterPro" id="IPR045175">
    <property type="entry name" value="M28_fam"/>
</dbReference>
<evidence type="ECO:0000256" key="4">
    <source>
        <dbReference type="ARBA" id="ARBA00022723"/>
    </source>
</evidence>
<evidence type="ECO:0000259" key="8">
    <source>
        <dbReference type="Pfam" id="PF02225"/>
    </source>
</evidence>
<evidence type="ECO:0000313" key="10">
    <source>
        <dbReference type="EMBL" id="KAK0614765.1"/>
    </source>
</evidence>
<evidence type="ECO:0000256" key="5">
    <source>
        <dbReference type="ARBA" id="ARBA00022801"/>
    </source>
</evidence>
<dbReference type="Pfam" id="PF02225">
    <property type="entry name" value="PA"/>
    <property type="match status" value="1"/>
</dbReference>
<evidence type="ECO:0000256" key="7">
    <source>
        <dbReference type="RuleBase" id="RU361240"/>
    </source>
</evidence>
<proteinExistence type="inferred from homology"/>
<keyword evidence="11" id="KW-1185">Reference proteome</keyword>
<dbReference type="GO" id="GO:0008235">
    <property type="term" value="F:metalloexopeptidase activity"/>
    <property type="evidence" value="ECO:0007669"/>
    <property type="project" value="InterPro"/>
</dbReference>
<feature type="domain" description="Peptidase M28" evidence="9">
    <location>
        <begin position="252"/>
        <end position="448"/>
    </location>
</feature>